<proteinExistence type="predicted"/>
<evidence type="ECO:0000313" key="2">
    <source>
        <dbReference type="EMBL" id="KAK1136004.1"/>
    </source>
</evidence>
<reference evidence="2" key="1">
    <citation type="submission" date="2021-10" db="EMBL/GenBank/DDBJ databases">
        <title>Melipona bicolor Genome sequencing and assembly.</title>
        <authorList>
            <person name="Araujo N.S."/>
            <person name="Arias M.C."/>
        </authorList>
    </citation>
    <scope>NUCLEOTIDE SEQUENCE</scope>
    <source>
        <strain evidence="2">USP_2M_L1-L4_2017</strain>
        <tissue evidence="2">Whole body</tissue>
    </source>
</reference>
<protein>
    <submittedName>
        <fullName evidence="2">Uncharacterized protein</fullName>
    </submittedName>
</protein>
<organism evidence="2 3">
    <name type="scientific">Melipona bicolor</name>
    <dbReference type="NCBI Taxonomy" id="60889"/>
    <lineage>
        <taxon>Eukaryota</taxon>
        <taxon>Metazoa</taxon>
        <taxon>Ecdysozoa</taxon>
        <taxon>Arthropoda</taxon>
        <taxon>Hexapoda</taxon>
        <taxon>Insecta</taxon>
        <taxon>Pterygota</taxon>
        <taxon>Neoptera</taxon>
        <taxon>Endopterygota</taxon>
        <taxon>Hymenoptera</taxon>
        <taxon>Apocrita</taxon>
        <taxon>Aculeata</taxon>
        <taxon>Apoidea</taxon>
        <taxon>Anthophila</taxon>
        <taxon>Apidae</taxon>
        <taxon>Melipona</taxon>
    </lineage>
</organism>
<feature type="region of interest" description="Disordered" evidence="1">
    <location>
        <begin position="1"/>
        <end position="51"/>
    </location>
</feature>
<accession>A0AA40GE08</accession>
<dbReference type="Proteomes" id="UP001177670">
    <property type="component" value="Unassembled WGS sequence"/>
</dbReference>
<keyword evidence="3" id="KW-1185">Reference proteome</keyword>
<evidence type="ECO:0000256" key="1">
    <source>
        <dbReference type="SAM" id="MobiDB-lite"/>
    </source>
</evidence>
<gene>
    <name evidence="2" type="ORF">K0M31_000573</name>
</gene>
<dbReference type="EMBL" id="JAHYIQ010000001">
    <property type="protein sequence ID" value="KAK1136004.1"/>
    <property type="molecule type" value="Genomic_DNA"/>
</dbReference>
<feature type="compositionally biased region" description="Polar residues" evidence="1">
    <location>
        <begin position="30"/>
        <end position="51"/>
    </location>
</feature>
<comment type="caution">
    <text evidence="2">The sequence shown here is derived from an EMBL/GenBank/DDBJ whole genome shotgun (WGS) entry which is preliminary data.</text>
</comment>
<sequence>MNFQVASENGACGTVENPAHALEPPERQEVTGSFGSLEGSNYSPNESAVIR</sequence>
<name>A0AA40GE08_9HYME</name>
<evidence type="ECO:0000313" key="3">
    <source>
        <dbReference type="Proteomes" id="UP001177670"/>
    </source>
</evidence>
<dbReference type="AlphaFoldDB" id="A0AA40GE08"/>